<comment type="subcellular location">
    <subcellularLocation>
        <location evidence="1">Cell inner membrane</location>
        <topology evidence="1">Single-pass membrane protein</topology>
        <orientation evidence="1">Periplasmic side</orientation>
    </subcellularLocation>
</comment>
<keyword evidence="5" id="KW-0997">Cell inner membrane</keyword>
<feature type="transmembrane region" description="Helical" evidence="10">
    <location>
        <begin position="6"/>
        <end position="22"/>
    </location>
</feature>
<dbReference type="EMBL" id="LRQG01000092">
    <property type="protein sequence ID" value="KXA39562.1"/>
    <property type="molecule type" value="Genomic_DNA"/>
</dbReference>
<dbReference type="NCBIfam" id="TIGR01352">
    <property type="entry name" value="tonB_Cterm"/>
    <property type="match status" value="1"/>
</dbReference>
<evidence type="ECO:0000259" key="11">
    <source>
        <dbReference type="PROSITE" id="PS52015"/>
    </source>
</evidence>
<dbReference type="Pfam" id="PF05569">
    <property type="entry name" value="Peptidase_M56"/>
    <property type="match status" value="1"/>
</dbReference>
<evidence type="ECO:0000256" key="2">
    <source>
        <dbReference type="ARBA" id="ARBA00006555"/>
    </source>
</evidence>
<gene>
    <name evidence="12" type="ORF">HMPREF3226_01398</name>
</gene>
<feature type="domain" description="TonB C-terminal" evidence="11">
    <location>
        <begin position="362"/>
        <end position="458"/>
    </location>
</feature>
<proteinExistence type="inferred from homology"/>
<dbReference type="PANTHER" id="PTHR33446">
    <property type="entry name" value="PROTEIN TONB-RELATED"/>
    <property type="match status" value="1"/>
</dbReference>
<dbReference type="Pfam" id="PF07715">
    <property type="entry name" value="Plug"/>
    <property type="match status" value="1"/>
</dbReference>
<evidence type="ECO:0000256" key="8">
    <source>
        <dbReference type="ARBA" id="ARBA00022989"/>
    </source>
</evidence>
<dbReference type="SUPFAM" id="SSF56935">
    <property type="entry name" value="Porins"/>
    <property type="match status" value="1"/>
</dbReference>
<evidence type="ECO:0000256" key="5">
    <source>
        <dbReference type="ARBA" id="ARBA00022519"/>
    </source>
</evidence>
<dbReference type="Gene3D" id="3.30.1150.10">
    <property type="match status" value="1"/>
</dbReference>
<dbReference type="eggNOG" id="COG4219">
    <property type="taxonomic scope" value="Bacteria"/>
</dbReference>
<feature type="transmembrane region" description="Helical" evidence="10">
    <location>
        <begin position="90"/>
        <end position="108"/>
    </location>
</feature>
<keyword evidence="8 10" id="KW-1133">Transmembrane helix</keyword>
<dbReference type="CDD" id="cd07341">
    <property type="entry name" value="M56_BlaR1_MecR1_like"/>
    <property type="match status" value="1"/>
</dbReference>
<dbReference type="GO" id="GO:0031992">
    <property type="term" value="F:energy transducer activity"/>
    <property type="evidence" value="ECO:0007669"/>
    <property type="project" value="TreeGrafter"/>
</dbReference>
<dbReference type="InterPro" id="IPR012910">
    <property type="entry name" value="Plug_dom"/>
</dbReference>
<protein>
    <submittedName>
        <fullName evidence="12">Peptidase, M56 family</fullName>
    </submittedName>
</protein>
<evidence type="ECO:0000256" key="6">
    <source>
        <dbReference type="ARBA" id="ARBA00022692"/>
    </source>
</evidence>
<dbReference type="Proteomes" id="UP000070533">
    <property type="component" value="Unassembled WGS sequence"/>
</dbReference>
<dbReference type="PATRIC" id="fig|28128.5.peg.1424"/>
<dbReference type="PANTHER" id="PTHR33446:SF2">
    <property type="entry name" value="PROTEIN TONB"/>
    <property type="match status" value="1"/>
</dbReference>
<dbReference type="eggNOG" id="COG0810">
    <property type="taxonomic scope" value="Bacteria"/>
</dbReference>
<evidence type="ECO:0000256" key="1">
    <source>
        <dbReference type="ARBA" id="ARBA00004383"/>
    </source>
</evidence>
<dbReference type="InterPro" id="IPR051045">
    <property type="entry name" value="TonB-dependent_transducer"/>
</dbReference>
<evidence type="ECO:0000256" key="3">
    <source>
        <dbReference type="ARBA" id="ARBA00022448"/>
    </source>
</evidence>
<dbReference type="GO" id="GO:0015031">
    <property type="term" value="P:protein transport"/>
    <property type="evidence" value="ECO:0007669"/>
    <property type="project" value="UniProtKB-KW"/>
</dbReference>
<keyword evidence="9 10" id="KW-0472">Membrane</keyword>
<dbReference type="InterPro" id="IPR006260">
    <property type="entry name" value="TonB/TolA_C"/>
</dbReference>
<keyword evidence="7" id="KW-0653">Protein transport</keyword>
<evidence type="ECO:0000313" key="13">
    <source>
        <dbReference type="Proteomes" id="UP000070533"/>
    </source>
</evidence>
<accession>A0A133Q9K3</accession>
<keyword evidence="3" id="KW-0813">Transport</keyword>
<dbReference type="RefSeq" id="WP_197417916.1">
    <property type="nucleotide sequence ID" value="NZ_KQ957245.1"/>
</dbReference>
<evidence type="ECO:0000313" key="12">
    <source>
        <dbReference type="EMBL" id="KXA39562.1"/>
    </source>
</evidence>
<dbReference type="Pfam" id="PF03544">
    <property type="entry name" value="TonB_C"/>
    <property type="match status" value="1"/>
</dbReference>
<dbReference type="InterPro" id="IPR037682">
    <property type="entry name" value="TonB_C"/>
</dbReference>
<comment type="caution">
    <text evidence="12">The sequence shown here is derived from an EMBL/GenBank/DDBJ whole genome shotgun (WGS) entry which is preliminary data.</text>
</comment>
<dbReference type="GO" id="GO:0098797">
    <property type="term" value="C:plasma membrane protein complex"/>
    <property type="evidence" value="ECO:0007669"/>
    <property type="project" value="TreeGrafter"/>
</dbReference>
<evidence type="ECO:0000256" key="7">
    <source>
        <dbReference type="ARBA" id="ARBA00022927"/>
    </source>
</evidence>
<feature type="transmembrane region" description="Helical" evidence="10">
    <location>
        <begin position="34"/>
        <end position="54"/>
    </location>
</feature>
<keyword evidence="6 10" id="KW-0812">Transmembrane</keyword>
<dbReference type="AlphaFoldDB" id="A0A133Q9K3"/>
<keyword evidence="13" id="KW-1185">Reference proteome</keyword>
<name>A0A133Q9K3_9BACT</name>
<sequence length="523" mass="59369">MVYLIKINVALILLYGFYKLIFANDTFFTWKRAILIGIYILAMLVPSLNFSYWVSTNAEMTSMASSYANYVLPSVTITPEKAHATSWQTVFIWTYSLVVAALLLKLLWQLTSIFLLKRKCRETEINGTRICQLPGDQGPFSFFNWIFVNPAKHNSKELKEILIHEQTHCRQKHSLDILFAELFGICFWLNPFAWLFKREVRINLEFIADNRTLATGFDSKQYQYHLLGLTYKKNVATVSNNFNVSPLKKRIKMMNKKRTKAIGKAKYALFMPLIAALLLVSNIETVAREMTRTVNNIPELSGLTQKVSNVFNKVQTEINTTTATKTVAPLPTDSTTEAMKKVNEEASRNPEEVFNLAEVMPTFPGNINVWIMKNMKYPEQAVKQKQQGRVIVKFIVSETGEISNPEIIRGVSPLLDAEALRVVKAMPKWNPGKQNGKAVRTNYAVPITFRLEGGEQAKENTAMPAKKNILYVIDGKEYAPGEYDINKLDPNQIESVTVLKGQQAVDKYGDRAKDGALVLQLKK</sequence>
<evidence type="ECO:0000256" key="9">
    <source>
        <dbReference type="ARBA" id="ARBA00023136"/>
    </source>
</evidence>
<dbReference type="STRING" id="28128.HMPREF3226_01398"/>
<comment type="similarity">
    <text evidence="2">Belongs to the TonB family.</text>
</comment>
<dbReference type="PROSITE" id="PS52015">
    <property type="entry name" value="TONB_CTD"/>
    <property type="match status" value="1"/>
</dbReference>
<reference evidence="13" key="1">
    <citation type="submission" date="2016-01" db="EMBL/GenBank/DDBJ databases">
        <authorList>
            <person name="Mitreva M."/>
            <person name="Pepin K.H."/>
            <person name="Mihindukulasuriya K.A."/>
            <person name="Fulton R."/>
            <person name="Fronick C."/>
            <person name="O'Laughlin M."/>
            <person name="Miner T."/>
            <person name="Herter B."/>
            <person name="Rosa B.A."/>
            <person name="Cordes M."/>
            <person name="Tomlinson C."/>
            <person name="Wollam A."/>
            <person name="Palsikar V.B."/>
            <person name="Mardis E.R."/>
            <person name="Wilson R.K."/>
        </authorList>
    </citation>
    <scope>NUCLEOTIDE SEQUENCE [LARGE SCALE GENOMIC DNA]</scope>
    <source>
        <strain evidence="13">MJR7716</strain>
    </source>
</reference>
<evidence type="ECO:0000256" key="4">
    <source>
        <dbReference type="ARBA" id="ARBA00022475"/>
    </source>
</evidence>
<keyword evidence="4" id="KW-1003">Cell membrane</keyword>
<organism evidence="12 13">
    <name type="scientific">Prevotella corporis</name>
    <dbReference type="NCBI Taxonomy" id="28128"/>
    <lineage>
        <taxon>Bacteria</taxon>
        <taxon>Pseudomonadati</taxon>
        <taxon>Bacteroidota</taxon>
        <taxon>Bacteroidia</taxon>
        <taxon>Bacteroidales</taxon>
        <taxon>Prevotellaceae</taxon>
        <taxon>Prevotella</taxon>
    </lineage>
</organism>
<evidence type="ECO:0000256" key="10">
    <source>
        <dbReference type="SAM" id="Phobius"/>
    </source>
</evidence>
<feature type="transmembrane region" description="Helical" evidence="10">
    <location>
        <begin position="265"/>
        <end position="283"/>
    </location>
</feature>
<dbReference type="GO" id="GO:0055085">
    <property type="term" value="P:transmembrane transport"/>
    <property type="evidence" value="ECO:0007669"/>
    <property type="project" value="InterPro"/>
</dbReference>
<dbReference type="InterPro" id="IPR008756">
    <property type="entry name" value="Peptidase_M56"/>
</dbReference>
<dbReference type="SUPFAM" id="SSF74653">
    <property type="entry name" value="TolA/TonB C-terminal domain"/>
    <property type="match status" value="1"/>
</dbReference>